<proteinExistence type="predicted"/>
<comment type="subcellular location">
    <subcellularLocation>
        <location evidence="1">Cell membrane</location>
        <topology evidence="1">Multi-pass membrane protein</topology>
    </subcellularLocation>
</comment>
<feature type="transmembrane region" description="Helical" evidence="7">
    <location>
        <begin position="167"/>
        <end position="184"/>
    </location>
</feature>
<dbReference type="PATRIC" id="fig|1538.10.peg.3186"/>
<evidence type="ECO:0000313" key="9">
    <source>
        <dbReference type="EMBL" id="OAA84032.1"/>
    </source>
</evidence>
<name>A0A162KLW2_9CLOT</name>
<keyword evidence="6 7" id="KW-0472">Membrane</keyword>
<dbReference type="Pfam" id="PF07690">
    <property type="entry name" value="MFS_1"/>
    <property type="match status" value="1"/>
</dbReference>
<evidence type="ECO:0000256" key="4">
    <source>
        <dbReference type="ARBA" id="ARBA00022692"/>
    </source>
</evidence>
<evidence type="ECO:0000259" key="8">
    <source>
        <dbReference type="PROSITE" id="PS50850"/>
    </source>
</evidence>
<keyword evidence="2" id="KW-0813">Transport</keyword>
<evidence type="ECO:0000256" key="6">
    <source>
        <dbReference type="ARBA" id="ARBA00023136"/>
    </source>
</evidence>
<protein>
    <submittedName>
        <fullName evidence="9">Major Facilitator Superfamily protein</fullName>
    </submittedName>
</protein>
<dbReference type="RefSeq" id="WP_063556474.1">
    <property type="nucleotide sequence ID" value="NZ_LITT01000046.1"/>
</dbReference>
<feature type="transmembrane region" description="Helical" evidence="7">
    <location>
        <begin position="43"/>
        <end position="66"/>
    </location>
</feature>
<feature type="transmembrane region" description="Helical" evidence="7">
    <location>
        <begin position="361"/>
        <end position="379"/>
    </location>
</feature>
<evidence type="ECO:0000313" key="10">
    <source>
        <dbReference type="Proteomes" id="UP000077407"/>
    </source>
</evidence>
<dbReference type="EMBL" id="LITT01000046">
    <property type="protein sequence ID" value="OAA84032.1"/>
    <property type="molecule type" value="Genomic_DNA"/>
</dbReference>
<sequence length="391" mass="41429">MKDVNGKKPLWIFAILSFGFLIMATGTTSPALANISQAYPNLPFSVVVLIATIPTLLLIPFSLISGKLAGTVITYKNLTIIAIVLFLIGGVGPYFISNFGLILVMRGILGAGLGIMSPLGGALTLTLFEPKEAENLMGAGVVVGNVGGIVFQLLGGIFCAVNWRFTFLAYLLGAVSLIIVILFFPKLPLTTKSNSTKVKMPAYVYIWSSIYGILMLLVYPMLTGMSSLVLTNHYGNAAGAGVALTMFTVGGMIAGAVFGTAFRMLSKFTIPIGIVLTSVGFIFFVCGTNLILFIIGATIVGIGFSLSGTAIMMQVGRAVPASGTAVAMSIAMAFMSIGGFISGFVFAFIEKIFNITSLRFPFEFSLVCFIIYAVIHLVVNFKSSKKQKVAI</sequence>
<dbReference type="InterPro" id="IPR011701">
    <property type="entry name" value="MFS"/>
</dbReference>
<dbReference type="SUPFAM" id="SSF103473">
    <property type="entry name" value="MFS general substrate transporter"/>
    <property type="match status" value="1"/>
</dbReference>
<gene>
    <name evidence="9" type="ORF">WY13_03161</name>
</gene>
<keyword evidence="5 7" id="KW-1133">Transmembrane helix</keyword>
<feature type="transmembrane region" description="Helical" evidence="7">
    <location>
        <begin position="265"/>
        <end position="284"/>
    </location>
</feature>
<dbReference type="Proteomes" id="UP000077407">
    <property type="component" value="Unassembled WGS sequence"/>
</dbReference>
<reference evidence="9 10" key="1">
    <citation type="journal article" date="2015" name="Biotechnol. Bioeng.">
        <title>Genome sequence and phenotypic characterization of Caulobacter segnis.</title>
        <authorList>
            <person name="Patel S."/>
            <person name="Fletcher B."/>
            <person name="Scott D.C."/>
            <person name="Ely B."/>
        </authorList>
    </citation>
    <scope>NUCLEOTIDE SEQUENCE [LARGE SCALE GENOMIC DNA]</scope>
    <source>
        <strain evidence="9 10">ERI-2</strain>
    </source>
</reference>
<dbReference type="PROSITE" id="PS50850">
    <property type="entry name" value="MFS"/>
    <property type="match status" value="1"/>
</dbReference>
<feature type="transmembrane region" description="Helical" evidence="7">
    <location>
        <begin position="140"/>
        <end position="161"/>
    </location>
</feature>
<feature type="transmembrane region" description="Helical" evidence="7">
    <location>
        <begin position="204"/>
        <end position="222"/>
    </location>
</feature>
<feature type="transmembrane region" description="Helical" evidence="7">
    <location>
        <begin position="78"/>
        <end position="96"/>
    </location>
</feature>
<dbReference type="InterPro" id="IPR050171">
    <property type="entry name" value="MFS_Transporters"/>
</dbReference>
<keyword evidence="4 7" id="KW-0812">Transmembrane</keyword>
<feature type="domain" description="Major facilitator superfamily (MFS) profile" evidence="8">
    <location>
        <begin position="10"/>
        <end position="388"/>
    </location>
</feature>
<dbReference type="InterPro" id="IPR036259">
    <property type="entry name" value="MFS_trans_sf"/>
</dbReference>
<dbReference type="InterPro" id="IPR020846">
    <property type="entry name" value="MFS_dom"/>
</dbReference>
<organism evidence="9 10">
    <name type="scientific">Clostridium ljungdahlii</name>
    <dbReference type="NCBI Taxonomy" id="1538"/>
    <lineage>
        <taxon>Bacteria</taxon>
        <taxon>Bacillati</taxon>
        <taxon>Bacillota</taxon>
        <taxon>Clostridia</taxon>
        <taxon>Eubacteriales</taxon>
        <taxon>Clostridiaceae</taxon>
        <taxon>Clostridium</taxon>
    </lineage>
</organism>
<feature type="transmembrane region" description="Helical" evidence="7">
    <location>
        <begin position="108"/>
        <end position="128"/>
    </location>
</feature>
<evidence type="ECO:0000256" key="5">
    <source>
        <dbReference type="ARBA" id="ARBA00022989"/>
    </source>
</evidence>
<dbReference type="AlphaFoldDB" id="A0A162KLW2"/>
<accession>A0A162KLW2</accession>
<evidence type="ECO:0000256" key="2">
    <source>
        <dbReference type="ARBA" id="ARBA00022448"/>
    </source>
</evidence>
<dbReference type="PANTHER" id="PTHR23517">
    <property type="entry name" value="RESISTANCE PROTEIN MDTM, PUTATIVE-RELATED-RELATED"/>
    <property type="match status" value="1"/>
</dbReference>
<evidence type="ECO:0000256" key="1">
    <source>
        <dbReference type="ARBA" id="ARBA00004651"/>
    </source>
</evidence>
<evidence type="ECO:0000256" key="7">
    <source>
        <dbReference type="SAM" id="Phobius"/>
    </source>
</evidence>
<dbReference type="Gene3D" id="1.20.1250.20">
    <property type="entry name" value="MFS general substrate transporter like domains"/>
    <property type="match status" value="1"/>
</dbReference>
<comment type="caution">
    <text evidence="9">The sequence shown here is derived from an EMBL/GenBank/DDBJ whole genome shotgun (WGS) entry which is preliminary data.</text>
</comment>
<feature type="transmembrane region" description="Helical" evidence="7">
    <location>
        <begin position="290"/>
        <end position="313"/>
    </location>
</feature>
<dbReference type="GO" id="GO:0022857">
    <property type="term" value="F:transmembrane transporter activity"/>
    <property type="evidence" value="ECO:0007669"/>
    <property type="project" value="InterPro"/>
</dbReference>
<evidence type="ECO:0000256" key="3">
    <source>
        <dbReference type="ARBA" id="ARBA00022475"/>
    </source>
</evidence>
<dbReference type="GO" id="GO:0005886">
    <property type="term" value="C:plasma membrane"/>
    <property type="evidence" value="ECO:0007669"/>
    <property type="project" value="UniProtKB-SubCell"/>
</dbReference>
<keyword evidence="3" id="KW-1003">Cell membrane</keyword>
<feature type="transmembrane region" description="Helical" evidence="7">
    <location>
        <begin position="234"/>
        <end position="258"/>
    </location>
</feature>
<feature type="transmembrane region" description="Helical" evidence="7">
    <location>
        <begin position="325"/>
        <end position="349"/>
    </location>
</feature>
<dbReference type="OrthoDB" id="2963740at2"/>